<reference evidence="2" key="1">
    <citation type="submission" date="2023-07" db="EMBL/GenBank/DDBJ databases">
        <title>Draft genome sequence of Agarivorans aestuarii strain ZMCS4, a CAZymes producing bacteria isolated from the marine brown algae Clodostephus spongiosus.</title>
        <authorList>
            <person name="Lorente B."/>
            <person name="Cabral C."/>
            <person name="Frias J."/>
            <person name="Faria J."/>
            <person name="Toubarro D."/>
        </authorList>
    </citation>
    <scope>NUCLEOTIDE SEQUENCE [LARGE SCALE GENOMIC DNA]</scope>
    <source>
        <strain evidence="2">ZMCS4</strain>
    </source>
</reference>
<organism evidence="1 2">
    <name type="scientific">Agarivorans aestuarii</name>
    <dbReference type="NCBI Taxonomy" id="1563703"/>
    <lineage>
        <taxon>Bacteria</taxon>
        <taxon>Pseudomonadati</taxon>
        <taxon>Pseudomonadota</taxon>
        <taxon>Gammaproteobacteria</taxon>
        <taxon>Alteromonadales</taxon>
        <taxon>Alteromonadaceae</taxon>
        <taxon>Agarivorans</taxon>
    </lineage>
</organism>
<dbReference type="EMBL" id="JAYDYW010000006">
    <property type="protein sequence ID" value="MEE1673698.1"/>
    <property type="molecule type" value="Genomic_DNA"/>
</dbReference>
<protein>
    <recommendedName>
        <fullName evidence="3">PilZ domain-containing protein</fullName>
    </recommendedName>
</protein>
<evidence type="ECO:0008006" key="3">
    <source>
        <dbReference type="Google" id="ProtNLM"/>
    </source>
</evidence>
<dbReference type="Proteomes" id="UP001310248">
    <property type="component" value="Unassembled WGS sequence"/>
</dbReference>
<comment type="caution">
    <text evidence="1">The sequence shown here is derived from an EMBL/GenBank/DDBJ whole genome shotgun (WGS) entry which is preliminary data.</text>
</comment>
<gene>
    <name evidence="1" type="ORF">SNR37_003125</name>
</gene>
<proteinExistence type="predicted"/>
<accession>A0ABU7G2R8</accession>
<evidence type="ECO:0000313" key="1">
    <source>
        <dbReference type="EMBL" id="MEE1673698.1"/>
    </source>
</evidence>
<evidence type="ECO:0000313" key="2">
    <source>
        <dbReference type="Proteomes" id="UP001310248"/>
    </source>
</evidence>
<sequence length="201" mass="23728">MAQAGSFADERRRFYRIVYPVRLIQLLIKMVNTKIANVDPQGRKKSEVKDAYAAQFMPMMYLGDHVFPVLDVSEGGCRIQWRSSAEPLPISSKILVGRVLFHQDLSKIVDYLPKDLQEEFEDLSVLYSTEGYEHQFEARIVRKIENKRDPYPQLCLQFTKATHMSARFIRQQESTLIKLFRDQYIERVRLRRQQLKEAQQK</sequence>
<dbReference type="RefSeq" id="WP_329774949.1">
    <property type="nucleotide sequence ID" value="NZ_JAYDYW010000006.1"/>
</dbReference>
<name>A0ABU7G2R8_9ALTE</name>
<reference evidence="1 2" key="2">
    <citation type="submission" date="2023-12" db="EMBL/GenBank/DDBJ databases">
        <authorList>
            <consortium name="Cladostephus spongiosus"/>
            <person name="Lorente B."/>
            <person name="Cabral C."/>
            <person name="Frias J."/>
            <person name="Faria J."/>
            <person name="Toubarro D."/>
        </authorList>
    </citation>
    <scope>NUCLEOTIDE SEQUENCE [LARGE SCALE GENOMIC DNA]</scope>
    <source>
        <strain evidence="1 2">ZMCS4</strain>
    </source>
</reference>
<keyword evidence="2" id="KW-1185">Reference proteome</keyword>